<dbReference type="CDD" id="cd10935">
    <property type="entry name" value="CE4_WalW"/>
    <property type="match status" value="1"/>
</dbReference>
<dbReference type="Proteomes" id="UP000501568">
    <property type="component" value="Chromosome"/>
</dbReference>
<dbReference type="AlphaFoldDB" id="A0A6G6Y5S1"/>
<proteinExistence type="predicted"/>
<evidence type="ECO:0000313" key="2">
    <source>
        <dbReference type="Proteomes" id="UP000501568"/>
    </source>
</evidence>
<dbReference type="GO" id="GO:0005975">
    <property type="term" value="P:carbohydrate metabolic process"/>
    <property type="evidence" value="ECO:0007669"/>
    <property type="project" value="InterPro"/>
</dbReference>
<dbReference type="RefSeq" id="WP_165326935.1">
    <property type="nucleotide sequence ID" value="NZ_CP049109.1"/>
</dbReference>
<gene>
    <name evidence="1" type="ORF">G5C33_09135</name>
</gene>
<evidence type="ECO:0000313" key="1">
    <source>
        <dbReference type="EMBL" id="QIG79926.1"/>
    </source>
</evidence>
<sequence>MNRFAAPCPTSAIAWPDDFGTRFTLFVDTEEEFDWTGPFRREARDTSAAAAIPEFHRRFADRHIPVAYMVDHPIATDPAAIDAVREVLDADPRATVGTQLHPWVNPPFDEDVNVHNSFAGNLPRALEAAKLSNLTETIEASFGVRPIVYRAGRYGLGPHTLGMLEDLGYRIDSSMRATYDFSHMTGPDYSAVGNDAFRAGPTGALIELPLTTVFTGHARGAGRWLHPLAQRMPFGGALSRLGLLSRIALTPEDMPVDEVLEAIRIALGEGVRVLNFSYHSPSIVPGHTPYVRDAADLAEFNRWWDEVLDLLDRLGVRAASIDDLVAAAE</sequence>
<dbReference type="KEGG" id="spzr:G5C33_09135"/>
<dbReference type="InterPro" id="IPR011330">
    <property type="entry name" value="Glyco_hydro/deAcase_b/a-brl"/>
</dbReference>
<protein>
    <submittedName>
        <fullName evidence="1">WalW protein</fullName>
    </submittedName>
</protein>
<keyword evidence="2" id="KW-1185">Reference proteome</keyword>
<name>A0A6G6Y5S1_9SPHN</name>
<reference evidence="1 2" key="1">
    <citation type="submission" date="2020-02" db="EMBL/GenBank/DDBJ databases">
        <authorList>
            <person name="Zheng R.K."/>
            <person name="Sun C.M."/>
        </authorList>
    </citation>
    <scope>NUCLEOTIDE SEQUENCE [LARGE SCALE GENOMIC DNA]</scope>
    <source>
        <strain evidence="2">zrk23</strain>
    </source>
</reference>
<organism evidence="1 2">
    <name type="scientific">Stakelama tenebrarum</name>
    <dbReference type="NCBI Taxonomy" id="2711215"/>
    <lineage>
        <taxon>Bacteria</taxon>
        <taxon>Pseudomonadati</taxon>
        <taxon>Pseudomonadota</taxon>
        <taxon>Alphaproteobacteria</taxon>
        <taxon>Sphingomonadales</taxon>
        <taxon>Sphingomonadaceae</taxon>
        <taxon>Stakelama</taxon>
    </lineage>
</organism>
<accession>A0A6G6Y5S1</accession>
<dbReference type="Gene3D" id="3.20.20.370">
    <property type="entry name" value="Glycoside hydrolase/deacetylase"/>
    <property type="match status" value="1"/>
</dbReference>
<dbReference type="SUPFAM" id="SSF88713">
    <property type="entry name" value="Glycoside hydrolase/deacetylase"/>
    <property type="match status" value="1"/>
</dbReference>
<dbReference type="EMBL" id="CP049109">
    <property type="protein sequence ID" value="QIG79926.1"/>
    <property type="molecule type" value="Genomic_DNA"/>
</dbReference>